<evidence type="ECO:0000313" key="2">
    <source>
        <dbReference type="EMBL" id="TFV95059.1"/>
    </source>
</evidence>
<comment type="caution">
    <text evidence="2">The sequence shown here is derived from an EMBL/GenBank/DDBJ whole genome shotgun (WGS) entry which is preliminary data.</text>
</comment>
<gene>
    <name evidence="2" type="ORF">E4M00_15395</name>
</gene>
<protein>
    <submittedName>
        <fullName evidence="2">RES domain-containing protein</fullName>
    </submittedName>
</protein>
<dbReference type="AlphaFoldDB" id="A0A4Y9QR88"/>
<dbReference type="Proteomes" id="UP000298127">
    <property type="component" value="Unassembled WGS sequence"/>
</dbReference>
<proteinExistence type="predicted"/>
<evidence type="ECO:0000313" key="3">
    <source>
        <dbReference type="Proteomes" id="UP000298127"/>
    </source>
</evidence>
<dbReference type="EMBL" id="SPQZ01000007">
    <property type="protein sequence ID" value="TFV95059.1"/>
    <property type="molecule type" value="Genomic_DNA"/>
</dbReference>
<organism evidence="2 3">
    <name type="scientific">Orlajensenia leifsoniae</name>
    <dbReference type="NCBI Taxonomy" id="2561933"/>
    <lineage>
        <taxon>Bacteria</taxon>
        <taxon>Bacillati</taxon>
        <taxon>Actinomycetota</taxon>
        <taxon>Actinomycetes</taxon>
        <taxon>Micrococcales</taxon>
        <taxon>Microbacteriaceae</taxon>
        <taxon>Orlajensenia</taxon>
    </lineage>
</organism>
<dbReference type="Pfam" id="PF08808">
    <property type="entry name" value="RES"/>
    <property type="match status" value="1"/>
</dbReference>
<evidence type="ECO:0000259" key="1">
    <source>
        <dbReference type="Pfam" id="PF08808"/>
    </source>
</evidence>
<feature type="domain" description="RES" evidence="1">
    <location>
        <begin position="19"/>
        <end position="153"/>
    </location>
</feature>
<accession>A0A4Y9QR88</accession>
<sequence length="191" mass="22104">MIVYRVFPYDPAAAVGTSGHPDYLHRPQGGGRADNANEYDTWYYALTPEAAVGEVFGEFAEWSDEMFDVPYLPSGRRALAAYEIPDLLRFIDLDDARNLVDRGLRPTQVVSKNLGVTQGWAMDVFRERNSNGAPRWDGLRWWSFWRPNWTVFARWRPVGGSPDHQLLNIEYIDITHHVVDVARKELRRPRR</sequence>
<dbReference type="InterPro" id="IPR014914">
    <property type="entry name" value="RES_dom"/>
</dbReference>
<reference evidence="2 3" key="1">
    <citation type="journal article" date="2018" name="J. Microbiol.">
        <title>Leifsonia flava sp. nov., a novel actinobacterium isolated from the rhizosphere of Aquilegia viridiflora.</title>
        <authorList>
            <person name="Cai Y."/>
            <person name="Tao W.Z."/>
            <person name="Ma Y.J."/>
            <person name="Cheng J."/>
            <person name="Zhang M.Y."/>
            <person name="Zhang Y.X."/>
        </authorList>
    </citation>
    <scope>NUCLEOTIDE SEQUENCE [LARGE SCALE GENOMIC DNA]</scope>
    <source>
        <strain evidence="2 3">SYP-B2174</strain>
    </source>
</reference>
<keyword evidence="3" id="KW-1185">Reference proteome</keyword>
<name>A0A4Y9QR88_9MICO</name>